<keyword evidence="2" id="KW-1185">Reference proteome</keyword>
<evidence type="ECO:0000313" key="2">
    <source>
        <dbReference type="Proteomes" id="UP000827986"/>
    </source>
</evidence>
<sequence>MLYNWLPNKICHICLSSTFLNHQDRLQRGVSDRSQQDLQWGFGLFSFIHSLALVWHKVIQPQLEFREGMCLRRQNIFEDHRLMEKAHLLLISLRQVVCL</sequence>
<dbReference type="EMBL" id="JAHDVG010000463">
    <property type="protein sequence ID" value="KAH1185718.1"/>
    <property type="molecule type" value="Genomic_DNA"/>
</dbReference>
<name>A0A9D3XT95_9SAUR</name>
<organism evidence="1 2">
    <name type="scientific">Mauremys mutica</name>
    <name type="common">yellowpond turtle</name>
    <dbReference type="NCBI Taxonomy" id="74926"/>
    <lineage>
        <taxon>Eukaryota</taxon>
        <taxon>Metazoa</taxon>
        <taxon>Chordata</taxon>
        <taxon>Craniata</taxon>
        <taxon>Vertebrata</taxon>
        <taxon>Euteleostomi</taxon>
        <taxon>Archelosauria</taxon>
        <taxon>Testudinata</taxon>
        <taxon>Testudines</taxon>
        <taxon>Cryptodira</taxon>
        <taxon>Durocryptodira</taxon>
        <taxon>Testudinoidea</taxon>
        <taxon>Geoemydidae</taxon>
        <taxon>Geoemydinae</taxon>
        <taxon>Mauremys</taxon>
    </lineage>
</organism>
<evidence type="ECO:0000313" key="1">
    <source>
        <dbReference type="EMBL" id="KAH1185718.1"/>
    </source>
</evidence>
<proteinExistence type="predicted"/>
<reference evidence="1" key="1">
    <citation type="submission" date="2021-09" db="EMBL/GenBank/DDBJ databases">
        <title>The genome of Mauremys mutica provides insights into the evolution of semi-aquatic lifestyle.</title>
        <authorList>
            <person name="Gong S."/>
            <person name="Gao Y."/>
        </authorList>
    </citation>
    <scope>NUCLEOTIDE SEQUENCE</scope>
    <source>
        <strain evidence="1">MM-2020</strain>
        <tissue evidence="1">Muscle</tissue>
    </source>
</reference>
<accession>A0A9D3XT95</accession>
<comment type="caution">
    <text evidence="1">The sequence shown here is derived from an EMBL/GenBank/DDBJ whole genome shotgun (WGS) entry which is preliminary data.</text>
</comment>
<dbReference type="Proteomes" id="UP000827986">
    <property type="component" value="Unassembled WGS sequence"/>
</dbReference>
<protein>
    <submittedName>
        <fullName evidence="1">Uncharacterized protein</fullName>
    </submittedName>
</protein>
<gene>
    <name evidence="1" type="ORF">KIL84_018467</name>
</gene>
<dbReference type="AlphaFoldDB" id="A0A9D3XT95"/>